<dbReference type="PROSITE" id="PS50041">
    <property type="entry name" value="C_TYPE_LECTIN_2"/>
    <property type="match status" value="1"/>
</dbReference>
<dbReference type="InterPro" id="IPR001304">
    <property type="entry name" value="C-type_lectin-like"/>
</dbReference>
<dbReference type="GO" id="GO:0005615">
    <property type="term" value="C:extracellular space"/>
    <property type="evidence" value="ECO:0007669"/>
    <property type="project" value="TreeGrafter"/>
</dbReference>
<evidence type="ECO:0000313" key="8">
    <source>
        <dbReference type="EMBL" id="DBA15423.1"/>
    </source>
</evidence>
<comment type="caution">
    <text evidence="8">The sequence shown here is derived from an EMBL/GenBank/DDBJ whole genome shotgun (WGS) entry which is preliminary data.</text>
</comment>
<dbReference type="SUPFAM" id="SSF56436">
    <property type="entry name" value="C-type lectin-like"/>
    <property type="match status" value="1"/>
</dbReference>
<accession>A0AAV2ZNB3</accession>
<keyword evidence="3" id="KW-0732">Signal</keyword>
<evidence type="ECO:0000256" key="4">
    <source>
        <dbReference type="ARBA" id="ARBA00022734"/>
    </source>
</evidence>
<protein>
    <recommendedName>
        <fullName evidence="7">C-type lectin domain-containing protein</fullName>
    </recommendedName>
</protein>
<dbReference type="GO" id="GO:0001503">
    <property type="term" value="P:ossification"/>
    <property type="evidence" value="ECO:0007669"/>
    <property type="project" value="TreeGrafter"/>
</dbReference>
<dbReference type="Gene3D" id="3.10.100.10">
    <property type="entry name" value="Mannose-Binding Protein A, subunit A"/>
    <property type="match status" value="1"/>
</dbReference>
<keyword evidence="2" id="KW-0964">Secreted</keyword>
<gene>
    <name evidence="8" type="ORF">GDO54_004636</name>
</gene>
<dbReference type="InterPro" id="IPR018378">
    <property type="entry name" value="C-type_lectin_CS"/>
</dbReference>
<comment type="subcellular location">
    <subcellularLocation>
        <location evidence="1">Secreted</location>
    </subcellularLocation>
</comment>
<evidence type="ECO:0000259" key="7">
    <source>
        <dbReference type="PROSITE" id="PS50041"/>
    </source>
</evidence>
<evidence type="ECO:0000256" key="6">
    <source>
        <dbReference type="SAM" id="MobiDB-lite"/>
    </source>
</evidence>
<keyword evidence="5" id="KW-1015">Disulfide bond</keyword>
<dbReference type="Pfam" id="PF00059">
    <property type="entry name" value="Lectin_C"/>
    <property type="match status" value="1"/>
</dbReference>
<evidence type="ECO:0000256" key="1">
    <source>
        <dbReference type="ARBA" id="ARBA00004613"/>
    </source>
</evidence>
<feature type="region of interest" description="Disordered" evidence="6">
    <location>
        <begin position="1"/>
        <end position="22"/>
    </location>
</feature>
<dbReference type="SMART" id="SM00034">
    <property type="entry name" value="CLECT"/>
    <property type="match status" value="1"/>
</dbReference>
<dbReference type="PANTHER" id="PTHR22799">
    <property type="entry name" value="TETRANECTIN-RELATED"/>
    <property type="match status" value="1"/>
</dbReference>
<dbReference type="GO" id="GO:0030246">
    <property type="term" value="F:carbohydrate binding"/>
    <property type="evidence" value="ECO:0007669"/>
    <property type="project" value="UniProtKB-KW"/>
</dbReference>
<dbReference type="InterPro" id="IPR016187">
    <property type="entry name" value="CTDL_fold"/>
</dbReference>
<dbReference type="PROSITE" id="PS00615">
    <property type="entry name" value="C_TYPE_LECTIN_1"/>
    <property type="match status" value="1"/>
</dbReference>
<evidence type="ECO:0000256" key="5">
    <source>
        <dbReference type="ARBA" id="ARBA00023157"/>
    </source>
</evidence>
<proteinExistence type="predicted"/>
<dbReference type="Proteomes" id="UP001181693">
    <property type="component" value="Unassembled WGS sequence"/>
</dbReference>
<dbReference type="AlphaFoldDB" id="A0AAV2ZNB3"/>
<dbReference type="InterPro" id="IPR051663">
    <property type="entry name" value="CLec_Tetranectin-domain"/>
</dbReference>
<organism evidence="8 9">
    <name type="scientific">Pyxicephalus adspersus</name>
    <name type="common">African bullfrog</name>
    <dbReference type="NCBI Taxonomy" id="30357"/>
    <lineage>
        <taxon>Eukaryota</taxon>
        <taxon>Metazoa</taxon>
        <taxon>Chordata</taxon>
        <taxon>Craniata</taxon>
        <taxon>Vertebrata</taxon>
        <taxon>Euteleostomi</taxon>
        <taxon>Amphibia</taxon>
        <taxon>Batrachia</taxon>
        <taxon>Anura</taxon>
        <taxon>Neobatrachia</taxon>
        <taxon>Ranoidea</taxon>
        <taxon>Pyxicephalidae</taxon>
        <taxon>Pyxicephalinae</taxon>
        <taxon>Pyxicephalus</taxon>
    </lineage>
</organism>
<evidence type="ECO:0000256" key="3">
    <source>
        <dbReference type="ARBA" id="ARBA00022729"/>
    </source>
</evidence>
<reference evidence="8" key="1">
    <citation type="thesis" date="2020" institute="ProQuest LLC" country="789 East Eisenhower Parkway, Ann Arbor, MI, USA">
        <title>Comparative Genomics and Chromosome Evolution.</title>
        <authorList>
            <person name="Mudd A.B."/>
        </authorList>
    </citation>
    <scope>NUCLEOTIDE SEQUENCE</scope>
    <source>
        <strain evidence="8">1538</strain>
        <tissue evidence="8">Blood</tissue>
    </source>
</reference>
<keyword evidence="9" id="KW-1185">Reference proteome</keyword>
<dbReference type="EMBL" id="DYDO01000012">
    <property type="protein sequence ID" value="DBA15423.1"/>
    <property type="molecule type" value="Genomic_DNA"/>
</dbReference>
<evidence type="ECO:0000313" key="9">
    <source>
        <dbReference type="Proteomes" id="UP001181693"/>
    </source>
</evidence>
<dbReference type="InterPro" id="IPR016186">
    <property type="entry name" value="C-type_lectin-like/link_sf"/>
</dbReference>
<sequence>MVGEKMIASSGKQEEIEKSNSSCQAVGGRIATPMNEAENNGILSFLKKYNQYAYLGLKEGPVPGIFHYSNGIPAVYTYWRKNEPSGKGQEKCVEMYTDGQWNDKGCNQNRLTVCEW</sequence>
<keyword evidence="4" id="KW-0430">Lectin</keyword>
<dbReference type="PANTHER" id="PTHR22799:SF1">
    <property type="entry name" value="C-TYPE LECTIN DOMAIN FAMILY 11 MEMBER A"/>
    <property type="match status" value="1"/>
</dbReference>
<name>A0AAV2ZNB3_PYXAD</name>
<evidence type="ECO:0000256" key="2">
    <source>
        <dbReference type="ARBA" id="ARBA00022525"/>
    </source>
</evidence>
<feature type="domain" description="C-type lectin" evidence="7">
    <location>
        <begin position="17"/>
        <end position="115"/>
    </location>
</feature>
<dbReference type="GO" id="GO:0008083">
    <property type="term" value="F:growth factor activity"/>
    <property type="evidence" value="ECO:0007669"/>
    <property type="project" value="TreeGrafter"/>
</dbReference>